<dbReference type="PRINTS" id="PR00368">
    <property type="entry name" value="FADPNR"/>
</dbReference>
<dbReference type="InterPro" id="IPR023753">
    <property type="entry name" value="FAD/NAD-binding_dom"/>
</dbReference>
<evidence type="ECO:0000256" key="3">
    <source>
        <dbReference type="ARBA" id="ARBA00022630"/>
    </source>
</evidence>
<comment type="similarity">
    <text evidence="2">Belongs to the class-I pyridine nucleotide-disulfide oxidoreductase family.</text>
</comment>
<dbReference type="SUPFAM" id="SSF55424">
    <property type="entry name" value="FAD/NAD-linked reductases, dimerisation (C-terminal) domain"/>
    <property type="match status" value="1"/>
</dbReference>
<dbReference type="Gene3D" id="3.50.50.60">
    <property type="entry name" value="FAD/NAD(P)-binding domain"/>
    <property type="match status" value="2"/>
</dbReference>
<dbReference type="Pfam" id="PF07992">
    <property type="entry name" value="Pyr_redox_2"/>
    <property type="match status" value="1"/>
</dbReference>
<dbReference type="PANTHER" id="PTHR22912:SF151">
    <property type="entry name" value="DIHYDROLIPOYL DEHYDROGENASE, MITOCHONDRIAL"/>
    <property type="match status" value="1"/>
</dbReference>
<keyword evidence="4" id="KW-0274">FAD</keyword>
<gene>
    <name evidence="8" type="ORF">HFP15_29430</name>
</gene>
<sequence length="464" mass="48380">MTEEAYDVVVIGGGPVGENAADRAVRGGLKTALVDHERFGGECSYWACIPSKALLRPGNVLAAARRVPGVDAARPLDPAAVFERRDSFTHNLDDSSQVKWAQGAGIETVRGHARITGEREVTVDEDRVLRAAHAVVVCSGSVPKTPGIPGLADVPTWTSRDATSASEVPPRLAVLGGGVVGVEMAQAWARLGSDVWLILTGPRPLPKYADFAGDAVAEGLRADGVRLHANSGLVEATAADGAAVLELKGGETLTVDRLLVATGRRPATDDLGLEVIGLEPGSPLTVDDTGRVSDVDGDWLYAAGDVTGRAPLTHQGKYAARAVGDVIAARAAGGQVEAAPWSGFTSTADHHAVPQVIFTDPEVASVGVAGPVEGEPHRVVDIDIAVAGSALHADGYTGKARMVVDTEREVIVGVTFVGQDVAELLHSATIAIVGEVPLRRLWHAVPAFPTISEVWLRLLETYGL</sequence>
<dbReference type="InterPro" id="IPR036188">
    <property type="entry name" value="FAD/NAD-bd_sf"/>
</dbReference>
<evidence type="ECO:0000259" key="7">
    <source>
        <dbReference type="Pfam" id="PF07992"/>
    </source>
</evidence>
<dbReference type="PIRSF" id="PIRSF000350">
    <property type="entry name" value="Mercury_reductase_MerA"/>
    <property type="match status" value="1"/>
</dbReference>
<dbReference type="SUPFAM" id="SSF51905">
    <property type="entry name" value="FAD/NAD(P)-binding domain"/>
    <property type="match status" value="1"/>
</dbReference>
<dbReference type="InterPro" id="IPR050151">
    <property type="entry name" value="Class-I_Pyr_Nuc-Dis_Oxidored"/>
</dbReference>
<evidence type="ECO:0000256" key="2">
    <source>
        <dbReference type="ARBA" id="ARBA00007532"/>
    </source>
</evidence>
<feature type="domain" description="Pyridine nucleotide-disulphide oxidoreductase dimerisation" evidence="6">
    <location>
        <begin position="353"/>
        <end position="455"/>
    </location>
</feature>
<dbReference type="Proteomes" id="UP000715441">
    <property type="component" value="Unassembled WGS sequence"/>
</dbReference>
<accession>A0ABX1JB29</accession>
<dbReference type="Pfam" id="PF02852">
    <property type="entry name" value="Pyr_redox_dim"/>
    <property type="match status" value="1"/>
</dbReference>
<comment type="caution">
    <text evidence="8">The sequence shown here is derived from an EMBL/GenBank/DDBJ whole genome shotgun (WGS) entry which is preliminary data.</text>
</comment>
<dbReference type="Gene3D" id="3.30.390.30">
    <property type="match status" value="1"/>
</dbReference>
<evidence type="ECO:0000313" key="8">
    <source>
        <dbReference type="EMBL" id="NKQ56998.1"/>
    </source>
</evidence>
<feature type="domain" description="FAD/NAD(P)-binding" evidence="7">
    <location>
        <begin position="6"/>
        <end position="315"/>
    </location>
</feature>
<evidence type="ECO:0000256" key="4">
    <source>
        <dbReference type="ARBA" id="ARBA00022827"/>
    </source>
</evidence>
<dbReference type="PRINTS" id="PR00411">
    <property type="entry name" value="PNDRDTASEI"/>
</dbReference>
<reference evidence="8 9" key="1">
    <citation type="submission" date="2020-04" db="EMBL/GenBank/DDBJ databases">
        <title>Novel species.</title>
        <authorList>
            <person name="Teo W.F.A."/>
            <person name="Lipun K."/>
            <person name="Srisuk N."/>
            <person name="Duangmal K."/>
        </authorList>
    </citation>
    <scope>NUCLEOTIDE SEQUENCE [LARGE SCALE GENOMIC DNA]</scope>
    <source>
        <strain evidence="8 9">K13G38</strain>
    </source>
</reference>
<keyword evidence="5" id="KW-0520">NAD</keyword>
<dbReference type="RefSeq" id="WP_168520029.1">
    <property type="nucleotide sequence ID" value="NZ_JAAXLS010000030.1"/>
</dbReference>
<evidence type="ECO:0000259" key="6">
    <source>
        <dbReference type="Pfam" id="PF02852"/>
    </source>
</evidence>
<evidence type="ECO:0000256" key="5">
    <source>
        <dbReference type="ARBA" id="ARBA00023027"/>
    </source>
</evidence>
<name>A0ABX1JB29_9PSEU</name>
<dbReference type="EMBL" id="JAAXLS010000030">
    <property type="protein sequence ID" value="NKQ56998.1"/>
    <property type="molecule type" value="Genomic_DNA"/>
</dbReference>
<protein>
    <submittedName>
        <fullName evidence="8">NAD(P)/FAD-dependent oxidoreductase</fullName>
    </submittedName>
</protein>
<dbReference type="InterPro" id="IPR016156">
    <property type="entry name" value="FAD/NAD-linked_Rdtase_dimer_sf"/>
</dbReference>
<keyword evidence="3" id="KW-0285">Flavoprotein</keyword>
<dbReference type="InterPro" id="IPR001100">
    <property type="entry name" value="Pyr_nuc-diS_OxRdtase"/>
</dbReference>
<dbReference type="PANTHER" id="PTHR22912">
    <property type="entry name" value="DISULFIDE OXIDOREDUCTASE"/>
    <property type="match status" value="1"/>
</dbReference>
<dbReference type="InterPro" id="IPR004099">
    <property type="entry name" value="Pyr_nucl-diS_OxRdtase_dimer"/>
</dbReference>
<comment type="cofactor">
    <cofactor evidence="1">
        <name>FAD</name>
        <dbReference type="ChEBI" id="CHEBI:57692"/>
    </cofactor>
</comment>
<proteinExistence type="inferred from homology"/>
<evidence type="ECO:0000313" key="9">
    <source>
        <dbReference type="Proteomes" id="UP000715441"/>
    </source>
</evidence>
<evidence type="ECO:0000256" key="1">
    <source>
        <dbReference type="ARBA" id="ARBA00001974"/>
    </source>
</evidence>
<organism evidence="8 9">
    <name type="scientific">Amycolatopsis acididurans</name>
    <dbReference type="NCBI Taxonomy" id="2724524"/>
    <lineage>
        <taxon>Bacteria</taxon>
        <taxon>Bacillati</taxon>
        <taxon>Actinomycetota</taxon>
        <taxon>Actinomycetes</taxon>
        <taxon>Pseudonocardiales</taxon>
        <taxon>Pseudonocardiaceae</taxon>
        <taxon>Amycolatopsis</taxon>
    </lineage>
</organism>
<keyword evidence="9" id="KW-1185">Reference proteome</keyword>